<dbReference type="AlphaFoldDB" id="A0A9W8HYS1"/>
<name>A0A9W8HYS1_9FUNG</name>
<sequence length="552" mass="60877">MAQRAVGACFTHIKQRRHSAFGLCSALQSGRALQTGRQLTLRCLHASSIGHGILAGLLQTAKSKNPITTQWYGQAVHETHPELVAKDETTPGIARSEYEQRRRQLVENLPDGSVVFLFGAPMHFVSPHVFHEYRQDSDFYYLTGWNEPDSAVVLEKNKHASRGYTMTMFVRPKEPEKELWEGPRSGLEAAVSIFGADEARPIDELGKHAMKLVAGDRGRAVGGDWGIYVDLDSEHGLTPSSHSDALGKLLRRERLGSRVRQLTTLVQRARLIKSPSEISLMREANRISAVAFAETMRTCRPGLCEATLQATFEYASRMSLVGPGKGGSTGSASDISASADRSPLTRPAYVPVFASGEHALCMHYVQNQGRIKDGELILVDAGAEYAAYASDLTRTFPVGGKFSGPQRDLYSALLSVQEQMIKLCHVGSGFSLNEIHRLSTSVLVSELKQIGFHVSVRDIDRHLCPHHISHYLGMDVHDTIDMTRSRQLECNMVVTVEPGVYVPYDAKFPKAFQGIGIRIEDDIVVGKTEADIENLSRHAPKTVSEIEACMSR</sequence>
<dbReference type="GO" id="GO:0006508">
    <property type="term" value="P:proteolysis"/>
    <property type="evidence" value="ECO:0007669"/>
    <property type="project" value="TreeGrafter"/>
</dbReference>
<gene>
    <name evidence="7" type="primary">ICP55</name>
    <name evidence="7" type="ORF">H4R20_003091</name>
</gene>
<evidence type="ECO:0000256" key="2">
    <source>
        <dbReference type="ARBA" id="ARBA00008766"/>
    </source>
</evidence>
<keyword evidence="7" id="KW-0031">Aminopeptidase</keyword>
<dbReference type="Proteomes" id="UP001140094">
    <property type="component" value="Unassembled WGS sequence"/>
</dbReference>
<dbReference type="Pfam" id="PF00557">
    <property type="entry name" value="Peptidase_M24"/>
    <property type="match status" value="1"/>
</dbReference>
<reference evidence="7" key="1">
    <citation type="submission" date="2022-07" db="EMBL/GenBank/DDBJ databases">
        <title>Phylogenomic reconstructions and comparative analyses of Kickxellomycotina fungi.</title>
        <authorList>
            <person name="Reynolds N.K."/>
            <person name="Stajich J.E."/>
            <person name="Barry K."/>
            <person name="Grigoriev I.V."/>
            <person name="Crous P."/>
            <person name="Smith M.E."/>
        </authorList>
    </citation>
    <scope>NUCLEOTIDE SEQUENCE</scope>
    <source>
        <strain evidence="7">NRRL 1565</strain>
    </source>
</reference>
<dbReference type="CDD" id="cd01087">
    <property type="entry name" value="Prolidase"/>
    <property type="match status" value="1"/>
</dbReference>
<dbReference type="InterPro" id="IPR007865">
    <property type="entry name" value="Aminopep_P_N"/>
</dbReference>
<evidence type="ECO:0000313" key="7">
    <source>
        <dbReference type="EMBL" id="KAJ2802928.1"/>
    </source>
</evidence>
<keyword evidence="3" id="KW-0479">Metal-binding</keyword>
<evidence type="ECO:0000256" key="5">
    <source>
        <dbReference type="ARBA" id="ARBA00023211"/>
    </source>
</evidence>
<feature type="domain" description="Aminopeptidase P N-terminal" evidence="6">
    <location>
        <begin position="93"/>
        <end position="226"/>
    </location>
</feature>
<evidence type="ECO:0000259" key="6">
    <source>
        <dbReference type="SMART" id="SM01011"/>
    </source>
</evidence>
<dbReference type="InterPro" id="IPR000994">
    <property type="entry name" value="Pept_M24"/>
</dbReference>
<protein>
    <submittedName>
        <fullName evidence="7">Aminopeptidase</fullName>
        <ecNumber evidence="7">3.4.11.26</ecNumber>
    </submittedName>
</protein>
<comment type="cofactor">
    <cofactor evidence="1">
        <name>Mn(2+)</name>
        <dbReference type="ChEBI" id="CHEBI:29035"/>
    </cofactor>
</comment>
<evidence type="ECO:0000256" key="1">
    <source>
        <dbReference type="ARBA" id="ARBA00001936"/>
    </source>
</evidence>
<dbReference type="Pfam" id="PF05195">
    <property type="entry name" value="AMP_N"/>
    <property type="match status" value="1"/>
</dbReference>
<dbReference type="InterPro" id="IPR036005">
    <property type="entry name" value="Creatinase/aminopeptidase-like"/>
</dbReference>
<dbReference type="Gene3D" id="3.40.350.10">
    <property type="entry name" value="Creatinase/prolidase N-terminal domain"/>
    <property type="match status" value="1"/>
</dbReference>
<dbReference type="PANTHER" id="PTHR43226">
    <property type="entry name" value="XAA-PRO AMINOPEPTIDASE 3"/>
    <property type="match status" value="1"/>
</dbReference>
<proteinExistence type="inferred from homology"/>
<dbReference type="EMBL" id="JANBUO010000592">
    <property type="protein sequence ID" value="KAJ2802928.1"/>
    <property type="molecule type" value="Genomic_DNA"/>
</dbReference>
<dbReference type="SMART" id="SM01011">
    <property type="entry name" value="AMP_N"/>
    <property type="match status" value="1"/>
</dbReference>
<keyword evidence="5" id="KW-0464">Manganese</keyword>
<comment type="similarity">
    <text evidence="2">Belongs to the peptidase M24B family.</text>
</comment>
<dbReference type="OrthoDB" id="4215474at2759"/>
<dbReference type="GO" id="GO:0005739">
    <property type="term" value="C:mitochondrion"/>
    <property type="evidence" value="ECO:0007669"/>
    <property type="project" value="TreeGrafter"/>
</dbReference>
<keyword evidence="4 7" id="KW-0378">Hydrolase</keyword>
<dbReference type="SUPFAM" id="SSF55920">
    <property type="entry name" value="Creatinase/aminopeptidase"/>
    <property type="match status" value="1"/>
</dbReference>
<keyword evidence="8" id="KW-1185">Reference proteome</keyword>
<evidence type="ECO:0000256" key="4">
    <source>
        <dbReference type="ARBA" id="ARBA00022801"/>
    </source>
</evidence>
<dbReference type="SUPFAM" id="SSF53092">
    <property type="entry name" value="Creatinase/prolidase N-terminal domain"/>
    <property type="match status" value="1"/>
</dbReference>
<dbReference type="Gene3D" id="3.90.230.10">
    <property type="entry name" value="Creatinase/methionine aminopeptidase superfamily"/>
    <property type="match status" value="1"/>
</dbReference>
<comment type="caution">
    <text evidence="7">The sequence shown here is derived from an EMBL/GenBank/DDBJ whole genome shotgun (WGS) entry which is preliminary data.</text>
</comment>
<evidence type="ECO:0000256" key="3">
    <source>
        <dbReference type="ARBA" id="ARBA00022723"/>
    </source>
</evidence>
<evidence type="ECO:0000313" key="8">
    <source>
        <dbReference type="Proteomes" id="UP001140094"/>
    </source>
</evidence>
<dbReference type="InterPro" id="IPR029149">
    <property type="entry name" value="Creatin/AminoP/Spt16_N"/>
</dbReference>
<accession>A0A9W8HYS1</accession>
<organism evidence="7 8">
    <name type="scientific">Coemansia guatemalensis</name>
    <dbReference type="NCBI Taxonomy" id="2761395"/>
    <lineage>
        <taxon>Eukaryota</taxon>
        <taxon>Fungi</taxon>
        <taxon>Fungi incertae sedis</taxon>
        <taxon>Zoopagomycota</taxon>
        <taxon>Kickxellomycotina</taxon>
        <taxon>Kickxellomycetes</taxon>
        <taxon>Kickxellales</taxon>
        <taxon>Kickxellaceae</taxon>
        <taxon>Coemansia</taxon>
    </lineage>
</organism>
<dbReference type="EC" id="3.4.11.26" evidence="7"/>
<dbReference type="PANTHER" id="PTHR43226:SF4">
    <property type="entry name" value="XAA-PRO AMINOPEPTIDASE 3"/>
    <property type="match status" value="1"/>
</dbReference>
<keyword evidence="7" id="KW-0645">Protease</keyword>
<dbReference type="GO" id="GO:0070006">
    <property type="term" value="F:metalloaminopeptidase activity"/>
    <property type="evidence" value="ECO:0007669"/>
    <property type="project" value="InterPro"/>
</dbReference>
<dbReference type="InterPro" id="IPR052433">
    <property type="entry name" value="X-Pro_dipept-like"/>
</dbReference>
<dbReference type="GO" id="GO:0030145">
    <property type="term" value="F:manganese ion binding"/>
    <property type="evidence" value="ECO:0007669"/>
    <property type="project" value="InterPro"/>
</dbReference>